<accession>A0ABQ5JUS3</accession>
<gene>
    <name evidence="2" type="ORF">ADUPG1_004214</name>
</gene>
<proteinExistence type="predicted"/>
<feature type="compositionally biased region" description="Basic and acidic residues" evidence="1">
    <location>
        <begin position="1"/>
        <end position="11"/>
    </location>
</feature>
<dbReference type="EMBL" id="BQXS01006123">
    <property type="protein sequence ID" value="GKT17693.1"/>
    <property type="molecule type" value="Genomic_DNA"/>
</dbReference>
<reference evidence="2" key="1">
    <citation type="submission" date="2022-03" db="EMBL/GenBank/DDBJ databases">
        <title>Draft genome sequence of Aduncisulcus paluster, a free-living microaerophilic Fornicata.</title>
        <authorList>
            <person name="Yuyama I."/>
            <person name="Kume K."/>
            <person name="Tamura T."/>
            <person name="Inagaki Y."/>
            <person name="Hashimoto T."/>
        </authorList>
    </citation>
    <scope>NUCLEOTIDE SEQUENCE</scope>
    <source>
        <strain evidence="2">NY0171</strain>
    </source>
</reference>
<evidence type="ECO:0000313" key="2">
    <source>
        <dbReference type="EMBL" id="GKT17693.1"/>
    </source>
</evidence>
<comment type="caution">
    <text evidence="2">The sequence shown here is derived from an EMBL/GenBank/DDBJ whole genome shotgun (WGS) entry which is preliminary data.</text>
</comment>
<evidence type="ECO:0000256" key="1">
    <source>
        <dbReference type="SAM" id="MobiDB-lite"/>
    </source>
</evidence>
<feature type="compositionally biased region" description="Polar residues" evidence="1">
    <location>
        <begin position="12"/>
        <end position="25"/>
    </location>
</feature>
<feature type="region of interest" description="Disordered" evidence="1">
    <location>
        <begin position="1"/>
        <end position="75"/>
    </location>
</feature>
<protein>
    <submittedName>
        <fullName evidence="2">Uncharacterized protein</fullName>
    </submittedName>
</protein>
<evidence type="ECO:0000313" key="3">
    <source>
        <dbReference type="Proteomes" id="UP001057375"/>
    </source>
</evidence>
<feature type="non-terminal residue" evidence="2">
    <location>
        <position position="213"/>
    </location>
</feature>
<feature type="compositionally biased region" description="Basic and acidic residues" evidence="1">
    <location>
        <begin position="29"/>
        <end position="40"/>
    </location>
</feature>
<organism evidence="2 3">
    <name type="scientific">Aduncisulcus paluster</name>
    <dbReference type="NCBI Taxonomy" id="2918883"/>
    <lineage>
        <taxon>Eukaryota</taxon>
        <taxon>Metamonada</taxon>
        <taxon>Carpediemonas-like organisms</taxon>
        <taxon>Aduncisulcus</taxon>
    </lineage>
</organism>
<keyword evidence="3" id="KW-1185">Reference proteome</keyword>
<feature type="compositionally biased region" description="Polar residues" evidence="1">
    <location>
        <begin position="41"/>
        <end position="54"/>
    </location>
</feature>
<sequence>RIDVQSDHDSSTRTPSSVAQPNGLSSLHHRIDVQSDHDSSTRTPSSVARPSDLSSLHHGTDVQSDHGSSTRTSSSVVYTSLYEPGIPTRILSSHDQPSDLPSPQRRVNVLSDLGHSTRIIPSHNQQSDSSSLQHANAHFDLGHPIQTSSTPDTRIDNPFRPPPFSESLLGTREEATPLVSAQLPPITQDSREYQVNHAVPRLMQDPLMPPTHE</sequence>
<dbReference type="Proteomes" id="UP001057375">
    <property type="component" value="Unassembled WGS sequence"/>
</dbReference>
<feature type="non-terminal residue" evidence="2">
    <location>
        <position position="1"/>
    </location>
</feature>
<name>A0ABQ5JUS3_9EUKA</name>